<feature type="domain" description="Apple" evidence="6">
    <location>
        <begin position="34"/>
        <end position="96"/>
    </location>
</feature>
<dbReference type="PIRSF" id="PIRSF038980">
    <property type="entry name" value="A2M_bac"/>
    <property type="match status" value="1"/>
</dbReference>
<dbReference type="Pfam" id="PF21142">
    <property type="entry name" value="A2M_bMG2"/>
    <property type="match status" value="1"/>
</dbReference>
<dbReference type="CDD" id="cd02891">
    <property type="entry name" value="A2M_like"/>
    <property type="match status" value="1"/>
</dbReference>
<evidence type="ECO:0000256" key="1">
    <source>
        <dbReference type="ARBA" id="ARBA00010556"/>
    </source>
</evidence>
<evidence type="ECO:0000259" key="8">
    <source>
        <dbReference type="SMART" id="SM01360"/>
    </source>
</evidence>
<dbReference type="InterPro" id="IPR051802">
    <property type="entry name" value="YfhM-like"/>
</dbReference>
<dbReference type="SMART" id="SM00223">
    <property type="entry name" value="APPLE"/>
    <property type="match status" value="1"/>
</dbReference>
<dbReference type="Pfam" id="PF17962">
    <property type="entry name" value="bMG6"/>
    <property type="match status" value="1"/>
</dbReference>
<dbReference type="Pfam" id="PF07678">
    <property type="entry name" value="TED_complement"/>
    <property type="match status" value="1"/>
</dbReference>
<accession>A0A0P1GFE6</accession>
<feature type="chain" id="PRO_5006063391" description="PAN domain protein" evidence="5">
    <location>
        <begin position="24"/>
        <end position="1805"/>
    </location>
</feature>
<dbReference type="InterPro" id="IPR011626">
    <property type="entry name" value="Alpha-macroglobulin_TED"/>
</dbReference>
<feature type="domain" description="Alpha-2-macroglobulin" evidence="8">
    <location>
        <begin position="1157"/>
        <end position="1245"/>
    </location>
</feature>
<dbReference type="InterPro" id="IPR011625">
    <property type="entry name" value="A2M_N_BRD"/>
</dbReference>
<keyword evidence="3" id="KW-0677">Repeat</keyword>
<dbReference type="RefSeq" id="WP_058248144.1">
    <property type="nucleotide sequence ID" value="NZ_CYSE01000004.1"/>
</dbReference>
<organism evidence="9 10">
    <name type="scientific">Tropicibacter naphthalenivorans</name>
    <dbReference type="NCBI Taxonomy" id="441103"/>
    <lineage>
        <taxon>Bacteria</taxon>
        <taxon>Pseudomonadati</taxon>
        <taxon>Pseudomonadota</taxon>
        <taxon>Alphaproteobacteria</taxon>
        <taxon>Rhodobacterales</taxon>
        <taxon>Roseobacteraceae</taxon>
        <taxon>Tropicibacter</taxon>
    </lineage>
</organism>
<dbReference type="Gene3D" id="2.60.40.1930">
    <property type="match status" value="1"/>
</dbReference>
<dbReference type="CDD" id="cd01100">
    <property type="entry name" value="APPLE_Factor_XI_like"/>
    <property type="match status" value="1"/>
</dbReference>
<dbReference type="InterPro" id="IPR047565">
    <property type="entry name" value="Alpha-macroglob_thiol-ester_cl"/>
</dbReference>
<dbReference type="InterPro" id="IPR001599">
    <property type="entry name" value="Macroglobln_a2"/>
</dbReference>
<evidence type="ECO:0000256" key="3">
    <source>
        <dbReference type="ARBA" id="ARBA00022737"/>
    </source>
</evidence>
<dbReference type="Pfam" id="PF00207">
    <property type="entry name" value="A2M"/>
    <property type="match status" value="1"/>
</dbReference>
<evidence type="ECO:0000256" key="5">
    <source>
        <dbReference type="SAM" id="SignalP"/>
    </source>
</evidence>
<dbReference type="Pfam" id="PF07703">
    <property type="entry name" value="A2M_BRD"/>
    <property type="match status" value="1"/>
</dbReference>
<dbReference type="InterPro" id="IPR041246">
    <property type="entry name" value="Bact_MG10"/>
</dbReference>
<name>A0A0P1GFE6_9RHOB</name>
<dbReference type="OrthoDB" id="9767116at2"/>
<dbReference type="Gene3D" id="1.50.10.20">
    <property type="match status" value="1"/>
</dbReference>
<dbReference type="InterPro" id="IPR000177">
    <property type="entry name" value="Apple"/>
</dbReference>
<dbReference type="STRING" id="441103.TRN7648_02668"/>
<dbReference type="Pfam" id="PF00024">
    <property type="entry name" value="PAN_1"/>
    <property type="match status" value="1"/>
</dbReference>
<dbReference type="InterPro" id="IPR049120">
    <property type="entry name" value="A2M_bMG2"/>
</dbReference>
<dbReference type="SMART" id="SM01419">
    <property type="entry name" value="Thiol-ester_cl"/>
    <property type="match status" value="1"/>
</dbReference>
<dbReference type="GO" id="GO:0005615">
    <property type="term" value="C:extracellular space"/>
    <property type="evidence" value="ECO:0007669"/>
    <property type="project" value="InterPro"/>
</dbReference>
<protein>
    <recommendedName>
        <fullName evidence="11">PAN domain protein</fullName>
    </recommendedName>
</protein>
<dbReference type="PANTHER" id="PTHR40094:SF1">
    <property type="entry name" value="UBIQUITIN DOMAIN-CONTAINING PROTEIN"/>
    <property type="match status" value="1"/>
</dbReference>
<dbReference type="EMBL" id="CYSE01000004">
    <property type="protein sequence ID" value="CUH79831.1"/>
    <property type="molecule type" value="Genomic_DNA"/>
</dbReference>
<proteinExistence type="inferred from homology"/>
<evidence type="ECO:0000313" key="10">
    <source>
        <dbReference type="Proteomes" id="UP000054935"/>
    </source>
</evidence>
<dbReference type="InterPro" id="IPR008930">
    <property type="entry name" value="Terpenoid_cyclase/PrenylTrfase"/>
</dbReference>
<dbReference type="GO" id="GO:0004866">
    <property type="term" value="F:endopeptidase inhibitor activity"/>
    <property type="evidence" value="ECO:0007669"/>
    <property type="project" value="InterPro"/>
</dbReference>
<dbReference type="Pfam" id="PF11974">
    <property type="entry name" value="bMG3"/>
    <property type="match status" value="1"/>
</dbReference>
<feature type="domain" description="Alpha-2-macroglobulin bait region" evidence="7">
    <location>
        <begin position="953"/>
        <end position="1095"/>
    </location>
</feature>
<evidence type="ECO:0000256" key="4">
    <source>
        <dbReference type="ARBA" id="ARBA00023157"/>
    </source>
</evidence>
<dbReference type="SMART" id="SM01360">
    <property type="entry name" value="A2M"/>
    <property type="match status" value="1"/>
</dbReference>
<dbReference type="InterPro" id="IPR041203">
    <property type="entry name" value="Bact_A2M_MG5"/>
</dbReference>
<dbReference type="SUPFAM" id="SSF48239">
    <property type="entry name" value="Terpenoid cyclases/Protein prenyltransferases"/>
    <property type="match status" value="1"/>
</dbReference>
<dbReference type="InterPro" id="IPR026284">
    <property type="entry name" value="A2MG_proteobact"/>
</dbReference>
<dbReference type="InterPro" id="IPR021868">
    <property type="entry name" value="Alpha_2_Macroglob_MG3"/>
</dbReference>
<dbReference type="Gene3D" id="3.50.4.10">
    <property type="entry name" value="Hepatocyte Growth Factor"/>
    <property type="match status" value="1"/>
</dbReference>
<comment type="similarity">
    <text evidence="1">Belongs to the protease inhibitor I39 (alpha-2-macroglobulin) family. Bacterial alpha-2-macroglobulin subfamily.</text>
</comment>
<dbReference type="PANTHER" id="PTHR40094">
    <property type="entry name" value="ALPHA-2-MACROGLOBULIN HOMOLOG"/>
    <property type="match status" value="1"/>
</dbReference>
<dbReference type="InterPro" id="IPR002890">
    <property type="entry name" value="MG2"/>
</dbReference>
<dbReference type="Proteomes" id="UP000054935">
    <property type="component" value="Unassembled WGS sequence"/>
</dbReference>
<dbReference type="Pfam" id="PF01835">
    <property type="entry name" value="MG2"/>
    <property type="match status" value="1"/>
</dbReference>
<keyword evidence="2 5" id="KW-0732">Signal</keyword>
<feature type="signal peptide" evidence="5">
    <location>
        <begin position="1"/>
        <end position="23"/>
    </location>
</feature>
<evidence type="ECO:0000313" key="9">
    <source>
        <dbReference type="EMBL" id="CUH79831.1"/>
    </source>
</evidence>
<evidence type="ECO:0008006" key="11">
    <source>
        <dbReference type="Google" id="ProtNLM"/>
    </source>
</evidence>
<reference evidence="9 10" key="1">
    <citation type="submission" date="2015-09" db="EMBL/GenBank/DDBJ databases">
        <authorList>
            <consortium name="Swine Surveillance"/>
        </authorList>
    </citation>
    <scope>NUCLEOTIDE SEQUENCE [LARGE SCALE GENOMIC DNA]</scope>
    <source>
        <strain evidence="9 10">CECT 7648</strain>
    </source>
</reference>
<dbReference type="GO" id="GO:0006508">
    <property type="term" value="P:proteolysis"/>
    <property type="evidence" value="ECO:0007669"/>
    <property type="project" value="InterPro"/>
</dbReference>
<dbReference type="Pfam" id="PF17973">
    <property type="entry name" value="bMG10"/>
    <property type="match status" value="1"/>
</dbReference>
<keyword evidence="10" id="KW-1185">Reference proteome</keyword>
<evidence type="ECO:0000259" key="7">
    <source>
        <dbReference type="SMART" id="SM01359"/>
    </source>
</evidence>
<dbReference type="Pfam" id="PF17972">
    <property type="entry name" value="bMG5"/>
    <property type="match status" value="1"/>
</dbReference>
<dbReference type="InterPro" id="IPR003609">
    <property type="entry name" value="Pan_app"/>
</dbReference>
<keyword evidence="4" id="KW-1015">Disulfide bond</keyword>
<gene>
    <name evidence="9" type="ORF">TRN7648_02668</name>
</gene>
<dbReference type="InterPro" id="IPR041462">
    <property type="entry name" value="Bact_A2M_MG6"/>
</dbReference>
<sequence>MRPFTRALVFGLFGFSMAPTVNAQEAIPDRRVVVTRDIDYAGSDLQQLFDTSYNACERTCLANPACIAFTFNTRTNACFPKSDVSDRLSYDGAISGRVVAVSQEATARAALRRAELHFLTDSDFSRAWNEASALALRHSGGQWTVSALMDAATQARAAGNMVDAINWTGAALAQSDDPAHWLQYANWSRDYAANTQGADKRKYFERALYAALNAYLRSDDDALMADALYGVALGLQEARRGRASMEPLRMAADLSPRADISEALDKAIGKYGFRVVEHSVEADNAAPQICAEFSEPLVRVGQDYAPFVRLPDPRLAVTSDDQRLCVTGVEHGQRYTLTLRAGLPAASGETLLRDVPITAYVRDRSPAISFPGRAYVLPRTADAGLPIETVNLSSINLNLYRLSDRNLLRAIKDRYFGLPLGRYDEEYFADDLAEVIWTGEGEVGNELNTQMLTRLPMGEALGNLPAGVYALTAVEPGDGRDRARATQWFILSDIGLTTMQGNDGLTVFARDLGDASALAGVEVQLLASANRVLDTAVTDTNGIARFAPGLLRGTGGASPALVMARRGDEDLAFLSLTDPAFDLSDRGVEGRAPAGDMDLFLTTDRGVYRTAEVIHATALLRDARAAAIDGVPLTAILTRPDGVEYSRHVSDGGTAGGHVFDLPLAASAPRGTWQLAIHADPKADALASTALLVEDFVPERIDFDLSLPEGPINPLSPPKLDVDARYLFGAPGADLTIEGELRLSTATTLDGFDRYRFGRHDDSAAYRTNSFDADLVTDANGKAALTLPIPEIDAQGRPMSARITLRLAEASGRPVERRITRDVTPPTPMIGIRPAFDDDLPEGSEARFDVIALGPDLQPTQMQVDWQINRVRTRYQWYQRYGSWDWEPITTRETVAKGSGALGDQPLSIAGDVDWGQYEVVVERTDGPYLAASMGFSAGWYAPATARDTPDMLELSLDAPAYQAGDTATLRMVPRYAGKALVTVLADRVISMQAVDVTEGENTLALPVTDEWGAGVYVTAQVIRPMDVTAGQNPARALGLAHAAVDPGARKLNVAFDAPLEAAPRAPLTARVKVDAPDGEAFVTVAAVDLGILNLTGFRSPNPAGHYFGQRRLGVEIRDIYGRLIDGMNGAMGTIRSGGDAGAAMRMQSPPPTEAVVAFFSGPVTVRDGVAEVSFDLPDFNGTVRLMAVAWTDTAVGQAEQDVLVRDPVVIAASLPRFLAPGDTSRLLLEFTHTKGGAGEMPLSVTSDGLGIALSRRVTLPEQGKTSVEVALAAALIGDHTIDVTLQTPQGALLTKKLTLGVRANDPAVGATRRFSLAPGQTLTLDREVFAGLRLAGSSAMVSAGPLARFDAPGLLASLDRYPYGCTEQVTSKALPLLYMSSIAEPLGLGDKDRMDLRIAQSITKVLTRQAPNGAFGLWGAYSGDAWLDAYVTDFLSRARAAGHEVPDLAFRNALDNLKTRIAYAADFDDGGEDIAYALMVLAREGAAAMGDLRYYADERADAFATPLAQAQLGAALASYGDQPRADRMFAKAAARIAGTRSGASVYRADYGSTVRDAAGVLSLAVEARSEAVDRDALALRISSVDRALSTQEQSWALLAAHAMVTDPTVSGLALNGAPLAGPFVRRLDGETLEPMALTNTSNQPADVTLTTLGVPDVATDATGYGYALSRDYYTLDGQKISGPVEAGTRLVAVLTIHPAEKTRARLIVDDALPAGFEIDNPSLLRSGDVRALDWLDTFSAEHAEFRSDRFIAALDYGGTKPIRLAYILRAVSPGTFHHPAALVEDMYRPDYRATTASGQVTVLP</sequence>
<evidence type="ECO:0000256" key="2">
    <source>
        <dbReference type="ARBA" id="ARBA00022729"/>
    </source>
</evidence>
<evidence type="ECO:0000259" key="6">
    <source>
        <dbReference type="SMART" id="SM00223"/>
    </source>
</evidence>
<dbReference type="SMART" id="SM01359">
    <property type="entry name" value="A2M_N_2"/>
    <property type="match status" value="1"/>
</dbReference>